<dbReference type="OrthoDB" id="9798098at2"/>
<evidence type="ECO:0000259" key="6">
    <source>
        <dbReference type="PROSITE" id="PS51379"/>
    </source>
</evidence>
<dbReference type="InterPro" id="IPR007202">
    <property type="entry name" value="4Fe-4S_dom"/>
</dbReference>
<dbReference type="GO" id="GO:0046872">
    <property type="term" value="F:metal ion binding"/>
    <property type="evidence" value="ECO:0007669"/>
    <property type="project" value="UniProtKB-KW"/>
</dbReference>
<dbReference type="InterPro" id="IPR000014">
    <property type="entry name" value="PAS"/>
</dbReference>
<gene>
    <name evidence="8" type="ORF">SAMN02746066_00702</name>
</gene>
<proteinExistence type="predicted"/>
<dbReference type="Gene3D" id="3.30.70.20">
    <property type="match status" value="1"/>
</dbReference>
<keyword evidence="9" id="KW-1185">Reference proteome</keyword>
<dbReference type="InterPro" id="IPR017896">
    <property type="entry name" value="4Fe4S_Fe-S-bd"/>
</dbReference>
<dbReference type="EMBL" id="FRCP01000006">
    <property type="protein sequence ID" value="SHM08739.1"/>
    <property type="molecule type" value="Genomic_DNA"/>
</dbReference>
<feature type="domain" description="4Fe-4S ferredoxin-type" evidence="6">
    <location>
        <begin position="31"/>
        <end position="60"/>
    </location>
</feature>
<dbReference type="SUPFAM" id="SSF54862">
    <property type="entry name" value="4Fe-4S ferredoxins"/>
    <property type="match status" value="1"/>
</dbReference>
<keyword evidence="3" id="KW-0408">Iron</keyword>
<evidence type="ECO:0000256" key="4">
    <source>
        <dbReference type="ARBA" id="ARBA00023014"/>
    </source>
</evidence>
<dbReference type="Gene3D" id="3.40.950.10">
    <property type="entry name" value="Fe-only Hydrogenase (Larger Subunit), Chain L, domain 3"/>
    <property type="match status" value="1"/>
</dbReference>
<dbReference type="PROSITE" id="PS00198">
    <property type="entry name" value="4FE4S_FER_1"/>
    <property type="match status" value="1"/>
</dbReference>
<dbReference type="Pfam" id="PF02906">
    <property type="entry name" value="Fe_hyd_lg_C"/>
    <property type="match status" value="1"/>
</dbReference>
<dbReference type="STRING" id="1120996.SAMN02746066_00702"/>
<organism evidence="8 9">
    <name type="scientific">Anaerosporobacter mobilis DSM 15930</name>
    <dbReference type="NCBI Taxonomy" id="1120996"/>
    <lineage>
        <taxon>Bacteria</taxon>
        <taxon>Bacillati</taxon>
        <taxon>Bacillota</taxon>
        <taxon>Clostridia</taxon>
        <taxon>Lachnospirales</taxon>
        <taxon>Lachnospiraceae</taxon>
        <taxon>Anaerosporobacter</taxon>
    </lineage>
</organism>
<keyword evidence="1" id="KW-0004">4Fe-4S</keyword>
<dbReference type="RefSeq" id="WP_073282898.1">
    <property type="nucleotide sequence ID" value="NZ_FRCP01000006.1"/>
</dbReference>
<dbReference type="GO" id="GO:0051539">
    <property type="term" value="F:4 iron, 4 sulfur cluster binding"/>
    <property type="evidence" value="ECO:0007669"/>
    <property type="project" value="UniProtKB-KW"/>
</dbReference>
<evidence type="ECO:0000256" key="2">
    <source>
        <dbReference type="ARBA" id="ARBA00022723"/>
    </source>
</evidence>
<evidence type="ECO:0000313" key="8">
    <source>
        <dbReference type="EMBL" id="SHM08739.1"/>
    </source>
</evidence>
<dbReference type="PROSITE" id="PS51379">
    <property type="entry name" value="4FE4S_FER_2"/>
    <property type="match status" value="2"/>
</dbReference>
<evidence type="ECO:0000259" key="5">
    <source>
        <dbReference type="PROSITE" id="PS50112"/>
    </source>
</evidence>
<dbReference type="SUPFAM" id="SSF55785">
    <property type="entry name" value="PYP-like sensor domain (PAS domain)"/>
    <property type="match status" value="1"/>
</dbReference>
<keyword evidence="2" id="KW-0479">Metal-binding</keyword>
<dbReference type="CDD" id="cd00130">
    <property type="entry name" value="PAS"/>
    <property type="match status" value="1"/>
</dbReference>
<feature type="domain" description="PAS" evidence="5">
    <location>
        <begin position="412"/>
        <end position="482"/>
    </location>
</feature>
<dbReference type="SUPFAM" id="SSF53920">
    <property type="entry name" value="Fe-only hydrogenase"/>
    <property type="match status" value="1"/>
</dbReference>
<dbReference type="Proteomes" id="UP000184038">
    <property type="component" value="Unassembled WGS sequence"/>
</dbReference>
<dbReference type="GO" id="GO:0006355">
    <property type="term" value="P:regulation of DNA-templated transcription"/>
    <property type="evidence" value="ECO:0007669"/>
    <property type="project" value="InterPro"/>
</dbReference>
<dbReference type="Pfam" id="PF04060">
    <property type="entry name" value="FeS"/>
    <property type="match status" value="1"/>
</dbReference>
<sequence length="575" mass="65187">MNVIGFKEAKCKNCYKCVRTCEVKAIQVKNEQAQIINDMCILCGHCLEACPQNAKTFISDLEKVKDYIASGYKTVISIAPSYAGIMKFNNSGQIVTALKKLGFYQVRETAEGAVYVTNEYERLIREGKMRNIITTSCPSANDLIEIYYPSLVDEMAPVVSPMIAHGKMIREVVKEEVKIVFLGPCMAKKREAQGDERTRGYIDAVINFEEIEKWLAKEKINITDLEPMEFDNSNPAVNRLYPISSGVISSVVAMEDDAEVRKYRKLYVHGIKNCMELFASMECGEVEGCFIEANICNGGCIKGPAVSRKEISRFKVKLDMEESIRKEAPNQNEFHNLNKESLAKTFKNRASEEPMPSEDELRKILKKTGKVKRDQELNCGACGYPTCRDKAIAVYQGKAELTMCIPYMHEKAQSMANIVLDTTPNIIIVVDVDMKIVEFSGAATRYFRVTRTEALNKYLYEFIDHTDFEEVMLTHNNIYGKKVDYPDRKLATLQNIVYIEEQNNVLGIFQDITRVEEKKQQAYKVKVETIEMAQRVIDKQMLVAQQIAGLLGETTAETKVTLTKLRDTILNDGEE</sequence>
<dbReference type="Gene3D" id="1.10.15.40">
    <property type="entry name" value="Electron transport complex subunit B, putative Fe-S cluster"/>
    <property type="match status" value="1"/>
</dbReference>
<dbReference type="AlphaFoldDB" id="A0A1M7FYM9"/>
<dbReference type="InterPro" id="IPR004108">
    <property type="entry name" value="Fe_hydrogenase_lsu_C"/>
</dbReference>
<feature type="domain" description="4Fe-4S ferredoxin-type" evidence="6">
    <location>
        <begin position="2"/>
        <end position="30"/>
    </location>
</feature>
<evidence type="ECO:0000259" key="7">
    <source>
        <dbReference type="PROSITE" id="PS51656"/>
    </source>
</evidence>
<dbReference type="Pfam" id="PF13237">
    <property type="entry name" value="Fer4_10"/>
    <property type="match status" value="1"/>
</dbReference>
<accession>A0A1M7FYM9</accession>
<evidence type="ECO:0000313" key="9">
    <source>
        <dbReference type="Proteomes" id="UP000184038"/>
    </source>
</evidence>
<feature type="domain" description="4Fe-4S" evidence="7">
    <location>
        <begin position="360"/>
        <end position="421"/>
    </location>
</feature>
<evidence type="ECO:0000256" key="1">
    <source>
        <dbReference type="ARBA" id="ARBA00022485"/>
    </source>
</evidence>
<protein>
    <submittedName>
        <fullName evidence="8">Iron only hydrogenase large subunit, C-terminal domain</fullName>
    </submittedName>
</protein>
<dbReference type="InterPro" id="IPR009016">
    <property type="entry name" value="Fe_hydrogenase"/>
</dbReference>
<dbReference type="PROSITE" id="PS50112">
    <property type="entry name" value="PAS"/>
    <property type="match status" value="1"/>
</dbReference>
<dbReference type="InterPro" id="IPR035965">
    <property type="entry name" value="PAS-like_dom_sf"/>
</dbReference>
<dbReference type="SMART" id="SM00091">
    <property type="entry name" value="PAS"/>
    <property type="match status" value="1"/>
</dbReference>
<keyword evidence="4" id="KW-0411">Iron-sulfur</keyword>
<evidence type="ECO:0000256" key="3">
    <source>
        <dbReference type="ARBA" id="ARBA00023004"/>
    </source>
</evidence>
<dbReference type="InterPro" id="IPR013767">
    <property type="entry name" value="PAS_fold"/>
</dbReference>
<dbReference type="Gene3D" id="3.30.450.20">
    <property type="entry name" value="PAS domain"/>
    <property type="match status" value="1"/>
</dbReference>
<dbReference type="PANTHER" id="PTHR11615">
    <property type="entry name" value="NITRATE, FORMATE, IRON DEHYDROGENASE"/>
    <property type="match status" value="1"/>
</dbReference>
<name>A0A1M7FYM9_9FIRM</name>
<dbReference type="Pfam" id="PF00989">
    <property type="entry name" value="PAS"/>
    <property type="match status" value="1"/>
</dbReference>
<dbReference type="PROSITE" id="PS51656">
    <property type="entry name" value="4FE4S"/>
    <property type="match status" value="1"/>
</dbReference>
<dbReference type="InterPro" id="IPR017900">
    <property type="entry name" value="4Fe4S_Fe_S_CS"/>
</dbReference>
<dbReference type="InterPro" id="IPR050340">
    <property type="entry name" value="Cytosolic_Fe-S_CAF"/>
</dbReference>
<reference evidence="8 9" key="1">
    <citation type="submission" date="2016-11" db="EMBL/GenBank/DDBJ databases">
        <authorList>
            <person name="Jaros S."/>
            <person name="Januszkiewicz K."/>
            <person name="Wedrychowicz H."/>
        </authorList>
    </citation>
    <scope>NUCLEOTIDE SEQUENCE [LARGE SCALE GENOMIC DNA]</scope>
    <source>
        <strain evidence="8 9">DSM 15930</strain>
    </source>
</reference>